<dbReference type="InterPro" id="IPR037883">
    <property type="entry name" value="Knr4/Smi1-like_sf"/>
</dbReference>
<dbReference type="AlphaFoldDB" id="A0A074LTP1"/>
<dbReference type="Gene3D" id="3.40.1580.10">
    <property type="entry name" value="SMI1/KNR4-like"/>
    <property type="match status" value="1"/>
</dbReference>
<sequence>MSIVWEGANQPVTLQMLKDMEVKLGIRFPKDFVECVIQNHGGHPFPDVFDFGNHKGAVFGRLLSLDTNEFESVQRIYEASSDELPDGVVPFALDPAGNLICFDYVHGKQSDPVVVFLYHEFALTRDDFEDLTETDRGGLTYDEFLREEAIRPICGSFSELLSMLHEGDGEE</sequence>
<dbReference type="RefSeq" id="WP_038085091.1">
    <property type="nucleotide sequence ID" value="NZ_JMIR01000004.1"/>
</dbReference>
<comment type="caution">
    <text evidence="2">The sequence shown here is derived from an EMBL/GenBank/DDBJ whole genome shotgun (WGS) entry which is preliminary data.</text>
</comment>
<evidence type="ECO:0000313" key="2">
    <source>
        <dbReference type="EMBL" id="KEO84484.1"/>
    </source>
</evidence>
<gene>
    <name evidence="2" type="ORF">EL26_05130</name>
</gene>
<dbReference type="SMART" id="SM00860">
    <property type="entry name" value="SMI1_KNR4"/>
    <property type="match status" value="1"/>
</dbReference>
<dbReference type="OrthoDB" id="8657476at2"/>
<dbReference type="eggNOG" id="ENOG50332Y6">
    <property type="taxonomic scope" value="Bacteria"/>
</dbReference>
<dbReference type="STRING" id="1157490.EL26_05130"/>
<dbReference type="SUPFAM" id="SSF160631">
    <property type="entry name" value="SMI1/KNR4-like"/>
    <property type="match status" value="1"/>
</dbReference>
<reference evidence="2 3" key="1">
    <citation type="journal article" date="2013" name="Int. J. Syst. Evol. Microbiol.">
        <title>Tumebacillus flagellatus sp. nov., an alpha-amylase/pullulanase-producing bacterium isolated from cassava wastewater.</title>
        <authorList>
            <person name="Wang Q."/>
            <person name="Xie N."/>
            <person name="Qin Y."/>
            <person name="Shen N."/>
            <person name="Zhu J."/>
            <person name="Mi H."/>
            <person name="Huang R."/>
        </authorList>
    </citation>
    <scope>NUCLEOTIDE SEQUENCE [LARGE SCALE GENOMIC DNA]</scope>
    <source>
        <strain evidence="2 3">GST4</strain>
    </source>
</reference>
<dbReference type="EMBL" id="JMIR01000004">
    <property type="protein sequence ID" value="KEO84484.1"/>
    <property type="molecule type" value="Genomic_DNA"/>
</dbReference>
<feature type="domain" description="Knr4/Smi1-like" evidence="1">
    <location>
        <begin position="11"/>
        <end position="147"/>
    </location>
</feature>
<dbReference type="Pfam" id="PF09346">
    <property type="entry name" value="SMI1_KNR4"/>
    <property type="match status" value="1"/>
</dbReference>
<name>A0A074LTP1_9BACL</name>
<evidence type="ECO:0000259" key="1">
    <source>
        <dbReference type="SMART" id="SM00860"/>
    </source>
</evidence>
<dbReference type="Proteomes" id="UP000027931">
    <property type="component" value="Unassembled WGS sequence"/>
</dbReference>
<proteinExistence type="predicted"/>
<protein>
    <recommendedName>
        <fullName evidence="1">Knr4/Smi1-like domain-containing protein</fullName>
    </recommendedName>
</protein>
<evidence type="ECO:0000313" key="3">
    <source>
        <dbReference type="Proteomes" id="UP000027931"/>
    </source>
</evidence>
<keyword evidence="3" id="KW-1185">Reference proteome</keyword>
<organism evidence="2 3">
    <name type="scientific">Tumebacillus flagellatus</name>
    <dbReference type="NCBI Taxonomy" id="1157490"/>
    <lineage>
        <taxon>Bacteria</taxon>
        <taxon>Bacillati</taxon>
        <taxon>Bacillota</taxon>
        <taxon>Bacilli</taxon>
        <taxon>Bacillales</taxon>
        <taxon>Alicyclobacillaceae</taxon>
        <taxon>Tumebacillus</taxon>
    </lineage>
</organism>
<dbReference type="InterPro" id="IPR018958">
    <property type="entry name" value="Knr4/Smi1-like_dom"/>
</dbReference>
<accession>A0A074LTP1</accession>